<keyword evidence="3" id="KW-1185">Reference proteome</keyword>
<name>A0A286FHW4_9BACT</name>
<evidence type="ECO:0000313" key="3">
    <source>
        <dbReference type="Proteomes" id="UP000219452"/>
    </source>
</evidence>
<dbReference type="InterPro" id="IPR046532">
    <property type="entry name" value="DUF6597"/>
</dbReference>
<evidence type="ECO:0000313" key="2">
    <source>
        <dbReference type="EMBL" id="SOD82579.1"/>
    </source>
</evidence>
<dbReference type="AlphaFoldDB" id="A0A286FHW4"/>
<sequence>METNLSYKLIRPDKLLADYIYCYSSLQNLSFSNEAVIIPNGKIDLMFSKTVDSQLRISLLGLETQPKYAKQDVSNFFAVSFNPLAVDYIFRFSIADIVNSGKALPDNFSDFSLEDLNDFDGFCKTVQKAISFYERTMLKRASRMAQESLDSGERMHGKNALSTMLDFFSKR</sequence>
<organism evidence="2 3">
    <name type="scientific">Spirosoma fluviale</name>
    <dbReference type="NCBI Taxonomy" id="1597977"/>
    <lineage>
        <taxon>Bacteria</taxon>
        <taxon>Pseudomonadati</taxon>
        <taxon>Bacteroidota</taxon>
        <taxon>Cytophagia</taxon>
        <taxon>Cytophagales</taxon>
        <taxon>Cytophagaceae</taxon>
        <taxon>Spirosoma</taxon>
    </lineage>
</organism>
<accession>A0A286FHW4</accession>
<dbReference type="Pfam" id="PF20240">
    <property type="entry name" value="DUF6597"/>
    <property type="match status" value="1"/>
</dbReference>
<reference evidence="3" key="1">
    <citation type="submission" date="2017-09" db="EMBL/GenBank/DDBJ databases">
        <authorList>
            <person name="Varghese N."/>
            <person name="Submissions S."/>
        </authorList>
    </citation>
    <scope>NUCLEOTIDE SEQUENCE [LARGE SCALE GENOMIC DNA]</scope>
    <source>
        <strain evidence="3">DSM 29961</strain>
    </source>
</reference>
<proteinExistence type="predicted"/>
<feature type="domain" description="DUF6597" evidence="1">
    <location>
        <begin position="10"/>
        <end position="100"/>
    </location>
</feature>
<dbReference type="Proteomes" id="UP000219452">
    <property type="component" value="Unassembled WGS sequence"/>
</dbReference>
<dbReference type="RefSeq" id="WP_097125733.1">
    <property type="nucleotide sequence ID" value="NZ_OCNH01000001.1"/>
</dbReference>
<gene>
    <name evidence="2" type="ORF">SAMN06269250_2188</name>
</gene>
<evidence type="ECO:0000259" key="1">
    <source>
        <dbReference type="Pfam" id="PF20240"/>
    </source>
</evidence>
<protein>
    <recommendedName>
        <fullName evidence="1">DUF6597 domain-containing protein</fullName>
    </recommendedName>
</protein>
<dbReference type="EMBL" id="OCNH01000001">
    <property type="protein sequence ID" value="SOD82579.1"/>
    <property type="molecule type" value="Genomic_DNA"/>
</dbReference>
<dbReference type="OrthoDB" id="635259at2"/>